<dbReference type="GO" id="GO:0008270">
    <property type="term" value="F:zinc ion binding"/>
    <property type="evidence" value="ECO:0007669"/>
    <property type="project" value="UniProtKB-KW"/>
</dbReference>
<dbReference type="Gene3D" id="1.10.10.2030">
    <property type="entry name" value="DNA/RNA-binding protein Kin17, conserved domain"/>
    <property type="match status" value="1"/>
</dbReference>
<evidence type="ECO:0000256" key="2">
    <source>
        <dbReference type="ARBA" id="ARBA00022723"/>
    </source>
</evidence>
<feature type="compositionally biased region" description="Basic and acidic residues" evidence="5">
    <location>
        <begin position="201"/>
        <end position="210"/>
    </location>
</feature>
<keyword evidence="8" id="KW-1185">Reference proteome</keyword>
<feature type="region of interest" description="Disordered" evidence="5">
    <location>
        <begin position="238"/>
        <end position="294"/>
    </location>
</feature>
<dbReference type="SUPFAM" id="SSF57667">
    <property type="entry name" value="beta-beta-alpha zinc fingers"/>
    <property type="match status" value="1"/>
</dbReference>
<feature type="compositionally biased region" description="Low complexity" evidence="5">
    <location>
        <begin position="238"/>
        <end position="256"/>
    </location>
</feature>
<comment type="caution">
    <text evidence="7">The sequence shown here is derived from an EMBL/GenBank/DDBJ whole genome shotgun (WGS) entry which is preliminary data.</text>
</comment>
<keyword evidence="3" id="KW-0863">Zinc-finger</keyword>
<dbReference type="PANTHER" id="PTHR12805">
    <property type="entry name" value="KIN17 KIN, ANTIGENIC DETERMINANT OF RECA PROTEIN HOMOLOG"/>
    <property type="match status" value="1"/>
</dbReference>
<keyword evidence="4" id="KW-0862">Zinc</keyword>
<feature type="region of interest" description="Disordered" evidence="5">
    <location>
        <begin position="178"/>
        <end position="210"/>
    </location>
</feature>
<evidence type="ECO:0000256" key="1">
    <source>
        <dbReference type="ARBA" id="ARBA00008517"/>
    </source>
</evidence>
<dbReference type="InterPro" id="IPR019447">
    <property type="entry name" value="DNA/RNA-bd_Kin17_WH-like_dom"/>
</dbReference>
<dbReference type="GO" id="GO:0006260">
    <property type="term" value="P:DNA replication"/>
    <property type="evidence" value="ECO:0007669"/>
    <property type="project" value="TreeGrafter"/>
</dbReference>
<dbReference type="Proteomes" id="UP001212152">
    <property type="component" value="Unassembled WGS sequence"/>
</dbReference>
<dbReference type="AlphaFoldDB" id="A0AAD5TFR0"/>
<dbReference type="InterPro" id="IPR038254">
    <property type="entry name" value="KIN17_WH-like_sf"/>
</dbReference>
<evidence type="ECO:0000313" key="8">
    <source>
        <dbReference type="Proteomes" id="UP001212152"/>
    </source>
</evidence>
<evidence type="ECO:0000256" key="5">
    <source>
        <dbReference type="SAM" id="MobiDB-lite"/>
    </source>
</evidence>
<gene>
    <name evidence="7" type="ORF">HDU87_006592</name>
</gene>
<dbReference type="InterPro" id="IPR056767">
    <property type="entry name" value="C2H2-Znf_KIN17"/>
</dbReference>
<dbReference type="Pfam" id="PF25095">
    <property type="entry name" value="C2H2-zf_KIN17"/>
    <property type="match status" value="1"/>
</dbReference>
<dbReference type="GO" id="GO:0003690">
    <property type="term" value="F:double-stranded DNA binding"/>
    <property type="evidence" value="ECO:0007669"/>
    <property type="project" value="TreeGrafter"/>
</dbReference>
<evidence type="ECO:0000256" key="4">
    <source>
        <dbReference type="ARBA" id="ARBA00022833"/>
    </source>
</evidence>
<evidence type="ECO:0000256" key="3">
    <source>
        <dbReference type="ARBA" id="ARBA00022771"/>
    </source>
</evidence>
<dbReference type="FunFam" id="1.10.10.2030:FF:000001">
    <property type="entry name" value="DNA/RNA-binding protein KIN17, putative"/>
    <property type="match status" value="1"/>
</dbReference>
<protein>
    <recommendedName>
        <fullName evidence="6">DNA/RNA-binding protein Kin17 WH-like domain-containing protein</fullName>
    </recommendedName>
</protein>
<dbReference type="EMBL" id="JADGJQ010000058">
    <property type="protein sequence ID" value="KAJ3174926.1"/>
    <property type="molecule type" value="Genomic_DNA"/>
</dbReference>
<dbReference type="GO" id="GO:0005634">
    <property type="term" value="C:nucleus"/>
    <property type="evidence" value="ECO:0007669"/>
    <property type="project" value="TreeGrafter"/>
</dbReference>
<accession>A0AAD5TFR0</accession>
<dbReference type="Pfam" id="PF10357">
    <property type="entry name" value="WH_KIN17"/>
    <property type="match status" value="1"/>
</dbReference>
<feature type="domain" description="DNA/RNA-binding protein Kin17 WH-like" evidence="6">
    <location>
        <begin position="51"/>
        <end position="177"/>
    </location>
</feature>
<keyword evidence="2" id="KW-0479">Metal-binding</keyword>
<evidence type="ECO:0000259" key="6">
    <source>
        <dbReference type="SMART" id="SM01253"/>
    </source>
</evidence>
<proteinExistence type="inferred from homology"/>
<reference evidence="7" key="1">
    <citation type="submission" date="2020-05" db="EMBL/GenBank/DDBJ databases">
        <title>Phylogenomic resolution of chytrid fungi.</title>
        <authorList>
            <person name="Stajich J.E."/>
            <person name="Amses K."/>
            <person name="Simmons R."/>
            <person name="Seto K."/>
            <person name="Myers J."/>
            <person name="Bonds A."/>
            <person name="Quandt C.A."/>
            <person name="Barry K."/>
            <person name="Liu P."/>
            <person name="Grigoriev I."/>
            <person name="Longcore J.E."/>
            <person name="James T.Y."/>
        </authorList>
    </citation>
    <scope>NUCLEOTIDE SEQUENCE</scope>
    <source>
        <strain evidence="7">JEL0379</strain>
    </source>
</reference>
<dbReference type="GO" id="GO:0006974">
    <property type="term" value="P:DNA damage response"/>
    <property type="evidence" value="ECO:0007669"/>
    <property type="project" value="TreeGrafter"/>
</dbReference>
<dbReference type="InterPro" id="IPR037321">
    <property type="entry name" value="KIN17-like"/>
</dbReference>
<sequence>MGGDFLTAKAIGNRIKSKGLQKLRWYCQMCEKQCRDENGFKCHCTSEAHLRKMQLFSDSADKYLSSYSDEFKAEFMKLLSRRYGTRRVLANLVYQEYISDKQHLHMNATEWTSLTEFCMHLGKEGLCEVDETEKGWFIKWVDRSPETLAKQDAILKKERLEKTDEERAKRALEDQIRRAHEAAAETAGSTDGGEDAAAPSELKRSNAEEPIKLRMKKPLFAAKGFKKPEPKKLNALAMASKKSAAAAALKQEPLAAEPSSKKLSEVERIIQDDLSRKRRSPFEMTTGPDDKRRR</sequence>
<dbReference type="SMART" id="SM01253">
    <property type="entry name" value="Kin17_mid"/>
    <property type="match status" value="1"/>
</dbReference>
<dbReference type="PANTHER" id="PTHR12805:SF0">
    <property type="entry name" value="DNA_RNA-BINDING PROTEIN KIN17"/>
    <property type="match status" value="1"/>
</dbReference>
<dbReference type="InterPro" id="IPR036236">
    <property type="entry name" value="Znf_C2H2_sf"/>
</dbReference>
<name>A0AAD5TFR0_9FUNG</name>
<feature type="compositionally biased region" description="Basic and acidic residues" evidence="5">
    <location>
        <begin position="259"/>
        <end position="275"/>
    </location>
</feature>
<organism evidence="7 8">
    <name type="scientific">Geranomyces variabilis</name>
    <dbReference type="NCBI Taxonomy" id="109894"/>
    <lineage>
        <taxon>Eukaryota</taxon>
        <taxon>Fungi</taxon>
        <taxon>Fungi incertae sedis</taxon>
        <taxon>Chytridiomycota</taxon>
        <taxon>Chytridiomycota incertae sedis</taxon>
        <taxon>Chytridiomycetes</taxon>
        <taxon>Spizellomycetales</taxon>
        <taxon>Powellomycetaceae</taxon>
        <taxon>Geranomyces</taxon>
    </lineage>
</organism>
<comment type="similarity">
    <text evidence="1">Belongs to the KIN17 family.</text>
</comment>
<evidence type="ECO:0000313" key="7">
    <source>
        <dbReference type="EMBL" id="KAJ3174926.1"/>
    </source>
</evidence>